<feature type="non-terminal residue" evidence="3">
    <location>
        <position position="149"/>
    </location>
</feature>
<feature type="coiled-coil region" evidence="2">
    <location>
        <begin position="76"/>
        <end position="103"/>
    </location>
</feature>
<dbReference type="Proteomes" id="UP000654075">
    <property type="component" value="Unassembled WGS sequence"/>
</dbReference>
<dbReference type="GO" id="GO:0005684">
    <property type="term" value="C:U2-type spliceosomal complex"/>
    <property type="evidence" value="ECO:0007669"/>
    <property type="project" value="TreeGrafter"/>
</dbReference>
<evidence type="ECO:0000256" key="1">
    <source>
        <dbReference type="ARBA" id="ARBA00005595"/>
    </source>
</evidence>
<proteinExistence type="inferred from homology"/>
<dbReference type="GO" id="GO:0071014">
    <property type="term" value="C:post-mRNA release spliceosomal complex"/>
    <property type="evidence" value="ECO:0007669"/>
    <property type="project" value="TreeGrafter"/>
</dbReference>
<organism evidence="3 4">
    <name type="scientific">Polarella glacialis</name>
    <name type="common">Dinoflagellate</name>
    <dbReference type="NCBI Taxonomy" id="89957"/>
    <lineage>
        <taxon>Eukaryota</taxon>
        <taxon>Sar</taxon>
        <taxon>Alveolata</taxon>
        <taxon>Dinophyceae</taxon>
        <taxon>Suessiales</taxon>
        <taxon>Suessiaceae</taxon>
        <taxon>Polarella</taxon>
    </lineage>
</organism>
<reference evidence="3" key="1">
    <citation type="submission" date="2021-02" db="EMBL/GenBank/DDBJ databases">
        <authorList>
            <person name="Dougan E. K."/>
            <person name="Rhodes N."/>
            <person name="Thang M."/>
            <person name="Chan C."/>
        </authorList>
    </citation>
    <scope>NUCLEOTIDE SEQUENCE</scope>
</reference>
<keyword evidence="4" id="KW-1185">Reference proteome</keyword>
<gene>
    <name evidence="3" type="ORF">PGLA1383_LOCUS17384</name>
</gene>
<sequence>DDYACVEGLRKKVETWDAKDTGTIELVDPETRRKMVADPMFKVEKTIRDVKKEKSDKERLVDLQDLMDEREDIYSVNCAMRKVHRAKRKEEKAKEEAERLAGKPNFAVILAPASEEDRREAKAVVFKTDHDKIERAVRRSKVLSGPVVV</sequence>
<dbReference type="OrthoDB" id="360327at2759"/>
<dbReference type="GO" id="GO:0000398">
    <property type="term" value="P:mRNA splicing, via spliceosome"/>
    <property type="evidence" value="ECO:0007669"/>
    <property type="project" value="InterPro"/>
</dbReference>
<evidence type="ECO:0000313" key="4">
    <source>
        <dbReference type="Proteomes" id="UP000654075"/>
    </source>
</evidence>
<comment type="caution">
    <text evidence="3">The sequence shown here is derived from an EMBL/GenBank/DDBJ whole genome shotgun (WGS) entry which is preliminary data.</text>
</comment>
<dbReference type="AlphaFoldDB" id="A0A813EMT2"/>
<evidence type="ECO:0000256" key="2">
    <source>
        <dbReference type="SAM" id="Coils"/>
    </source>
</evidence>
<protein>
    <submittedName>
        <fullName evidence="3">Uncharacterized protein</fullName>
    </submittedName>
</protein>
<feature type="non-terminal residue" evidence="3">
    <location>
        <position position="1"/>
    </location>
</feature>
<comment type="similarity">
    <text evidence="1">Belongs to the CWC16 family.</text>
</comment>
<dbReference type="PANTHER" id="PTHR12111">
    <property type="entry name" value="SPLICING FACTOR YJU2"/>
    <property type="match status" value="1"/>
</dbReference>
<dbReference type="Pfam" id="PF04502">
    <property type="entry name" value="Saf4_Yju2"/>
    <property type="match status" value="1"/>
</dbReference>
<dbReference type="EMBL" id="CAJNNV010010761">
    <property type="protein sequence ID" value="CAE8599002.1"/>
    <property type="molecule type" value="Genomic_DNA"/>
</dbReference>
<keyword evidence="2" id="KW-0175">Coiled coil</keyword>
<evidence type="ECO:0000313" key="3">
    <source>
        <dbReference type="EMBL" id="CAE8599002.1"/>
    </source>
</evidence>
<dbReference type="InterPro" id="IPR007590">
    <property type="entry name" value="Saf4/Yju2"/>
</dbReference>
<name>A0A813EMT2_POLGL</name>
<accession>A0A813EMT2</accession>
<dbReference type="PANTHER" id="PTHR12111:SF2">
    <property type="entry name" value="SPLICING FACTOR YJU2B-RELATED"/>
    <property type="match status" value="1"/>
</dbReference>